<gene>
    <name evidence="1" type="ORF">S01H1_26067</name>
</gene>
<comment type="caution">
    <text evidence="1">The sequence shown here is derived from an EMBL/GenBank/DDBJ whole genome shotgun (WGS) entry which is preliminary data.</text>
</comment>
<sequence>MAAHPTIKWGAPKINIIGDKADVKATLYVSGRPFSHTIYLVRENNKWLIMSYEY</sequence>
<dbReference type="AlphaFoldDB" id="X0U4P7"/>
<evidence type="ECO:0000313" key="1">
    <source>
        <dbReference type="EMBL" id="GAF94341.1"/>
    </source>
</evidence>
<dbReference type="InterPro" id="IPR032710">
    <property type="entry name" value="NTF2-like_dom_sf"/>
</dbReference>
<reference evidence="1" key="1">
    <citation type="journal article" date="2014" name="Front. Microbiol.">
        <title>High frequency of phylogenetically diverse reductive dehalogenase-homologous genes in deep subseafloor sedimentary metagenomes.</title>
        <authorList>
            <person name="Kawai M."/>
            <person name="Futagami T."/>
            <person name="Toyoda A."/>
            <person name="Takaki Y."/>
            <person name="Nishi S."/>
            <person name="Hori S."/>
            <person name="Arai W."/>
            <person name="Tsubouchi T."/>
            <person name="Morono Y."/>
            <person name="Uchiyama I."/>
            <person name="Ito T."/>
            <person name="Fujiyama A."/>
            <person name="Inagaki F."/>
            <person name="Takami H."/>
        </authorList>
    </citation>
    <scope>NUCLEOTIDE SEQUENCE</scope>
    <source>
        <strain evidence="1">Expedition CK06-06</strain>
    </source>
</reference>
<dbReference type="EMBL" id="BARS01015784">
    <property type="protein sequence ID" value="GAF94341.1"/>
    <property type="molecule type" value="Genomic_DNA"/>
</dbReference>
<name>X0U4P7_9ZZZZ</name>
<protein>
    <recommendedName>
        <fullName evidence="2">DUF4878 domain-containing protein</fullName>
    </recommendedName>
</protein>
<evidence type="ECO:0008006" key="2">
    <source>
        <dbReference type="Google" id="ProtNLM"/>
    </source>
</evidence>
<dbReference type="SUPFAM" id="SSF54427">
    <property type="entry name" value="NTF2-like"/>
    <property type="match status" value="1"/>
</dbReference>
<organism evidence="1">
    <name type="scientific">marine sediment metagenome</name>
    <dbReference type="NCBI Taxonomy" id="412755"/>
    <lineage>
        <taxon>unclassified sequences</taxon>
        <taxon>metagenomes</taxon>
        <taxon>ecological metagenomes</taxon>
    </lineage>
</organism>
<proteinExistence type="predicted"/>
<accession>X0U4P7</accession>